<dbReference type="CDD" id="cd05288">
    <property type="entry name" value="PGDH"/>
    <property type="match status" value="1"/>
</dbReference>
<evidence type="ECO:0000256" key="1">
    <source>
        <dbReference type="ARBA" id="ARBA00023002"/>
    </source>
</evidence>
<protein>
    <submittedName>
        <fullName evidence="3">NADP-dependent oxidoreductase</fullName>
        <ecNumber evidence="3">1.-.-.-</ecNumber>
    </submittedName>
</protein>
<dbReference type="InterPro" id="IPR045010">
    <property type="entry name" value="MDR_fam"/>
</dbReference>
<dbReference type="SUPFAM" id="SSF51735">
    <property type="entry name" value="NAD(P)-binding Rossmann-fold domains"/>
    <property type="match status" value="1"/>
</dbReference>
<evidence type="ECO:0000313" key="4">
    <source>
        <dbReference type="Proteomes" id="UP001556220"/>
    </source>
</evidence>
<proteinExistence type="predicted"/>
<dbReference type="InterPro" id="IPR041694">
    <property type="entry name" value="ADH_N_2"/>
</dbReference>
<dbReference type="Pfam" id="PF00107">
    <property type="entry name" value="ADH_zinc_N"/>
    <property type="match status" value="1"/>
</dbReference>
<feature type="domain" description="Enoyl reductase (ER)" evidence="2">
    <location>
        <begin position="21"/>
        <end position="339"/>
    </location>
</feature>
<dbReference type="InterPro" id="IPR020843">
    <property type="entry name" value="ER"/>
</dbReference>
<gene>
    <name evidence="3" type="ORF">ABQJ54_07450</name>
</gene>
<dbReference type="Gene3D" id="3.40.50.720">
    <property type="entry name" value="NAD(P)-binding Rossmann-like Domain"/>
    <property type="match status" value="1"/>
</dbReference>
<name>A0ABV3QCZ7_9GAMM</name>
<dbReference type="InterPro" id="IPR013149">
    <property type="entry name" value="ADH-like_C"/>
</dbReference>
<dbReference type="Pfam" id="PF16884">
    <property type="entry name" value="ADH_N_2"/>
    <property type="match status" value="1"/>
</dbReference>
<comment type="caution">
    <text evidence="3">The sequence shown here is derived from an EMBL/GenBank/DDBJ whole genome shotgun (WGS) entry which is preliminary data.</text>
</comment>
<dbReference type="Gene3D" id="3.90.180.10">
    <property type="entry name" value="Medium-chain alcohol dehydrogenases, catalytic domain"/>
    <property type="match status" value="1"/>
</dbReference>
<dbReference type="SMART" id="SM00829">
    <property type="entry name" value="PKS_ER"/>
    <property type="match status" value="1"/>
</dbReference>
<reference evidence="3 4" key="1">
    <citation type="submission" date="2024-06" db="EMBL/GenBank/DDBJ databases">
        <authorList>
            <person name="Woo H."/>
        </authorList>
    </citation>
    <scope>NUCLEOTIDE SEQUENCE [LARGE SCALE GENOMIC DNA]</scope>
    <source>
        <strain evidence="3 4">Si-c</strain>
    </source>
</reference>
<accession>A0ABV3QCZ7</accession>
<dbReference type="SUPFAM" id="SSF50129">
    <property type="entry name" value="GroES-like"/>
    <property type="match status" value="1"/>
</dbReference>
<keyword evidence="1 3" id="KW-0560">Oxidoreductase</keyword>
<dbReference type="Proteomes" id="UP001556220">
    <property type="component" value="Unassembled WGS sequence"/>
</dbReference>
<dbReference type="InterPro" id="IPR036291">
    <property type="entry name" value="NAD(P)-bd_dom_sf"/>
</dbReference>
<dbReference type="EC" id="1.-.-.-" evidence="3"/>
<dbReference type="InterPro" id="IPR011032">
    <property type="entry name" value="GroES-like_sf"/>
</dbReference>
<sequence>MPQTPHVNRRVLLAARPHGKPAPQDFRLDEAPVPEPQDGQVLLRTLYLSLDPYMRNLMNAAGTSYAPAVAVGAPMVGGTVNRVVTSRHPDFCAGDLVLGNAGWQDYALSDGSGLTPLGDMPQSSLALGALGMTAFTAYVGLLDIGQPKPGETVVVGAATGAVGAVVGQLARLRGARVIGIAGGADKCRLAVEALGYDACLDRHAPQLAARLAEACPDGIDVYFESVGGEVLDAVLPLLNNHARVPVCGIIAHYNDDTAPVGPDHRPALLSTVLQKRIRMQGFVILDHYATRFADFRREMGEWIAAGQVKAHEDVVDGLEQAPDAFIGLLEGRNAGKLVVRVAGD</sequence>
<organism evidence="3 4">
    <name type="scientific">Rhodanobacter lycopersici</name>
    <dbReference type="NCBI Taxonomy" id="3162487"/>
    <lineage>
        <taxon>Bacteria</taxon>
        <taxon>Pseudomonadati</taxon>
        <taxon>Pseudomonadota</taxon>
        <taxon>Gammaproteobacteria</taxon>
        <taxon>Lysobacterales</taxon>
        <taxon>Rhodanobacteraceae</taxon>
        <taxon>Rhodanobacter</taxon>
    </lineage>
</organism>
<dbReference type="PANTHER" id="PTHR43205:SF7">
    <property type="entry name" value="PROSTAGLANDIN REDUCTASE 1"/>
    <property type="match status" value="1"/>
</dbReference>
<dbReference type="PANTHER" id="PTHR43205">
    <property type="entry name" value="PROSTAGLANDIN REDUCTASE"/>
    <property type="match status" value="1"/>
</dbReference>
<dbReference type="GO" id="GO:0016491">
    <property type="term" value="F:oxidoreductase activity"/>
    <property type="evidence" value="ECO:0007669"/>
    <property type="project" value="UniProtKB-KW"/>
</dbReference>
<keyword evidence="4" id="KW-1185">Reference proteome</keyword>
<dbReference type="EMBL" id="JBFOHK010000002">
    <property type="protein sequence ID" value="MEW9571582.1"/>
    <property type="molecule type" value="Genomic_DNA"/>
</dbReference>
<evidence type="ECO:0000259" key="2">
    <source>
        <dbReference type="SMART" id="SM00829"/>
    </source>
</evidence>
<evidence type="ECO:0000313" key="3">
    <source>
        <dbReference type="EMBL" id="MEW9571582.1"/>
    </source>
</evidence>
<dbReference type="RefSeq" id="WP_367853667.1">
    <property type="nucleotide sequence ID" value="NZ_JBFOHK010000002.1"/>
</dbReference>